<dbReference type="Pfam" id="PF04371">
    <property type="entry name" value="PAD_porph"/>
    <property type="match status" value="1"/>
</dbReference>
<dbReference type="PANTHER" id="PTHR31377:SF0">
    <property type="entry name" value="AGMATINE DEIMINASE-RELATED"/>
    <property type="match status" value="1"/>
</dbReference>
<evidence type="ECO:0008006" key="3">
    <source>
        <dbReference type="Google" id="ProtNLM"/>
    </source>
</evidence>
<dbReference type="InterPro" id="IPR007466">
    <property type="entry name" value="Peptidyl-Arg-deiminase_porph"/>
</dbReference>
<evidence type="ECO:0000256" key="1">
    <source>
        <dbReference type="ARBA" id="ARBA00022801"/>
    </source>
</evidence>
<dbReference type="Proteomes" id="UP000836788">
    <property type="component" value="Chromosome 11"/>
</dbReference>
<gene>
    <name evidence="2" type="ORF">PTTT1_LOCUS9560</name>
</gene>
<protein>
    <recommendedName>
        <fullName evidence="3">Agmatine deiminase</fullName>
    </recommendedName>
</protein>
<organism evidence="2">
    <name type="scientific">Phaeodactylum tricornutum</name>
    <name type="common">Diatom</name>
    <dbReference type="NCBI Taxonomy" id="2850"/>
    <lineage>
        <taxon>Eukaryota</taxon>
        <taxon>Sar</taxon>
        <taxon>Stramenopiles</taxon>
        <taxon>Ochrophyta</taxon>
        <taxon>Bacillariophyta</taxon>
        <taxon>Bacillariophyceae</taxon>
        <taxon>Bacillariophycidae</taxon>
        <taxon>Naviculales</taxon>
        <taxon>Phaeodactylaceae</taxon>
        <taxon>Phaeodactylum</taxon>
    </lineage>
</organism>
<dbReference type="Gene3D" id="3.75.10.10">
    <property type="entry name" value="L-arginine/glycine Amidinotransferase, Chain A"/>
    <property type="match status" value="1"/>
</dbReference>
<dbReference type="GO" id="GO:0009446">
    <property type="term" value="P:putrescine biosynthetic process"/>
    <property type="evidence" value="ECO:0007669"/>
    <property type="project" value="InterPro"/>
</dbReference>
<reference evidence="2" key="1">
    <citation type="submission" date="2022-02" db="EMBL/GenBank/DDBJ databases">
        <authorList>
            <person name="Giguere J D."/>
        </authorList>
    </citation>
    <scope>NUCLEOTIDE SEQUENCE</scope>
    <source>
        <strain evidence="2">CCAP 1055/1</strain>
    </source>
</reference>
<name>A0A8J9SGK6_PHATR</name>
<dbReference type="GO" id="GO:0004668">
    <property type="term" value="F:protein-arginine deiminase activity"/>
    <property type="evidence" value="ECO:0007669"/>
    <property type="project" value="InterPro"/>
</dbReference>
<dbReference type="PANTHER" id="PTHR31377">
    <property type="entry name" value="AGMATINE DEIMINASE-RELATED"/>
    <property type="match status" value="1"/>
</dbReference>
<dbReference type="AlphaFoldDB" id="A0A8J9SGK6"/>
<proteinExistence type="predicted"/>
<sequence length="386" mass="42960">MKASQSLSRIRMPAEWERHAACLILFPHNAATFRLSLAQPQVLRVARTIATVGQEPVILFANDEMETFRLRELLKLDENIRVLTCPSNDTWARDTAPTFVTLNDGDGQNNELLLRGLDWDFNAYGGAEEGCYWPCCLDQKVAATMCRQISDVGILAEPIESLPISLVLEGGSIHTDGEGTILTTRECLLNNNRNPSMSRQEIEEIILCNTGCTKMIWLSDGLANDDDTNGHVDNFACFIRPGHVLLAWTDDEVYDTENYVRCRAALQILQKERDARERNLTVDKLYLPTPMTYSQEVVDSLNSCISGPNIAARHAGERLAASYINFYIANGAVIVPQFDDDVYDSRAIETLEELFPAHKVVGVSSKEILIGGGNIHCITQQVPSLL</sequence>
<dbReference type="SUPFAM" id="SSF55909">
    <property type="entry name" value="Pentein"/>
    <property type="match status" value="1"/>
</dbReference>
<accession>A0A8J9SGK6</accession>
<evidence type="ECO:0000313" key="2">
    <source>
        <dbReference type="EMBL" id="CAG9279273.1"/>
    </source>
</evidence>
<keyword evidence="1" id="KW-0378">Hydrolase</keyword>
<dbReference type="EMBL" id="OU594952">
    <property type="protein sequence ID" value="CAG9279273.1"/>
    <property type="molecule type" value="Genomic_DNA"/>
</dbReference>
<dbReference type="GO" id="GO:0047632">
    <property type="term" value="F:agmatine deiminase activity"/>
    <property type="evidence" value="ECO:0007669"/>
    <property type="project" value="TreeGrafter"/>
</dbReference>